<organism evidence="4 5">
    <name type="scientific">Gimesia panareensis</name>
    <dbReference type="NCBI Taxonomy" id="2527978"/>
    <lineage>
        <taxon>Bacteria</taxon>
        <taxon>Pseudomonadati</taxon>
        <taxon>Planctomycetota</taxon>
        <taxon>Planctomycetia</taxon>
        <taxon>Planctomycetales</taxon>
        <taxon>Planctomycetaceae</taxon>
        <taxon>Gimesia</taxon>
    </lineage>
</organism>
<name>A0A518FRH5_9PLAN</name>
<reference evidence="4 5" key="1">
    <citation type="submission" date="2019-02" db="EMBL/GenBank/DDBJ databases">
        <title>Deep-cultivation of Planctomycetes and their phenomic and genomic characterization uncovers novel biology.</title>
        <authorList>
            <person name="Wiegand S."/>
            <person name="Jogler M."/>
            <person name="Boedeker C."/>
            <person name="Pinto D."/>
            <person name="Vollmers J."/>
            <person name="Rivas-Marin E."/>
            <person name="Kohn T."/>
            <person name="Peeters S.H."/>
            <person name="Heuer A."/>
            <person name="Rast P."/>
            <person name="Oberbeckmann S."/>
            <person name="Bunk B."/>
            <person name="Jeske O."/>
            <person name="Meyerdierks A."/>
            <person name="Storesund J.E."/>
            <person name="Kallscheuer N."/>
            <person name="Luecker S."/>
            <person name="Lage O.M."/>
            <person name="Pohl T."/>
            <person name="Merkel B.J."/>
            <person name="Hornburger P."/>
            <person name="Mueller R.-W."/>
            <person name="Bruemmer F."/>
            <person name="Labrenz M."/>
            <person name="Spormann A.M."/>
            <person name="Op den Camp H."/>
            <person name="Overmann J."/>
            <person name="Amann R."/>
            <person name="Jetten M.S.M."/>
            <person name="Mascher T."/>
            <person name="Medema M.H."/>
            <person name="Devos D.P."/>
            <person name="Kaster A.-K."/>
            <person name="Ovreas L."/>
            <person name="Rohde M."/>
            <person name="Galperin M.Y."/>
            <person name="Jogler C."/>
        </authorList>
    </citation>
    <scope>NUCLEOTIDE SEQUENCE [LARGE SCALE GENOMIC DNA]</scope>
    <source>
        <strain evidence="4 5">Pan153</strain>
    </source>
</reference>
<feature type="modified residue" description="4-aspartylphosphate" evidence="2">
    <location>
        <position position="171"/>
    </location>
</feature>
<sequence length="240" mass="26921">MEPVILVVDDDVDTCANLSDILTDLGYQIDIAHNGLEALELVRLTHYDVVLLDFKMPGMDGLTLYQEIKKIRPGIAAFMVTAFAGGDTAEVAQLEGVWNILRKPVELPVLLPLIDGAVNQPLLLIVDDDIDFCESMWDILHEKSYRICLAHDQEKATECMQHKAHDIVLLDLKLSEGSGKEVFELAKKMNPDCRTILITGFRTEMDQTIHQLIEDGADDVFFKPLDLTKLLETLSKKTET</sequence>
<dbReference type="PROSITE" id="PS50110">
    <property type="entry name" value="RESPONSE_REGULATORY"/>
    <property type="match status" value="2"/>
</dbReference>
<dbReference type="GO" id="GO:0000160">
    <property type="term" value="P:phosphorelay signal transduction system"/>
    <property type="evidence" value="ECO:0007669"/>
    <property type="project" value="InterPro"/>
</dbReference>
<dbReference type="AlphaFoldDB" id="A0A518FRH5"/>
<evidence type="ECO:0000256" key="1">
    <source>
        <dbReference type="ARBA" id="ARBA00022553"/>
    </source>
</evidence>
<dbReference type="InterPro" id="IPR001789">
    <property type="entry name" value="Sig_transdc_resp-reg_receiver"/>
</dbReference>
<dbReference type="SMART" id="SM00448">
    <property type="entry name" value="REC"/>
    <property type="match status" value="2"/>
</dbReference>
<evidence type="ECO:0000313" key="4">
    <source>
        <dbReference type="EMBL" id="QDV18953.1"/>
    </source>
</evidence>
<feature type="domain" description="Response regulatory" evidence="3">
    <location>
        <begin position="122"/>
        <end position="238"/>
    </location>
</feature>
<gene>
    <name evidence="4" type="ORF">Pan153_36140</name>
</gene>
<dbReference type="RefSeq" id="WP_145457063.1">
    <property type="nucleotide sequence ID" value="NZ_CP036317.1"/>
</dbReference>
<dbReference type="Gene3D" id="3.40.50.2300">
    <property type="match status" value="2"/>
</dbReference>
<dbReference type="InterPro" id="IPR050595">
    <property type="entry name" value="Bact_response_regulator"/>
</dbReference>
<dbReference type="SUPFAM" id="SSF52172">
    <property type="entry name" value="CheY-like"/>
    <property type="match status" value="2"/>
</dbReference>
<evidence type="ECO:0000313" key="5">
    <source>
        <dbReference type="Proteomes" id="UP000320839"/>
    </source>
</evidence>
<dbReference type="OrthoDB" id="9788090at2"/>
<dbReference type="EMBL" id="CP036317">
    <property type="protein sequence ID" value="QDV18953.1"/>
    <property type="molecule type" value="Genomic_DNA"/>
</dbReference>
<proteinExistence type="predicted"/>
<protein>
    <submittedName>
        <fullName evidence="4">Response regulator receiver protein</fullName>
    </submittedName>
</protein>
<evidence type="ECO:0000256" key="2">
    <source>
        <dbReference type="PROSITE-ProRule" id="PRU00169"/>
    </source>
</evidence>
<dbReference type="Pfam" id="PF00072">
    <property type="entry name" value="Response_reg"/>
    <property type="match status" value="2"/>
</dbReference>
<feature type="domain" description="Response regulatory" evidence="3">
    <location>
        <begin position="4"/>
        <end position="118"/>
    </location>
</feature>
<feature type="modified residue" description="4-aspartylphosphate" evidence="2">
    <location>
        <position position="53"/>
    </location>
</feature>
<dbReference type="CDD" id="cd00156">
    <property type="entry name" value="REC"/>
    <property type="match status" value="2"/>
</dbReference>
<dbReference type="PANTHER" id="PTHR44591:SF3">
    <property type="entry name" value="RESPONSE REGULATORY DOMAIN-CONTAINING PROTEIN"/>
    <property type="match status" value="1"/>
</dbReference>
<keyword evidence="1 2" id="KW-0597">Phosphoprotein</keyword>
<dbReference type="Proteomes" id="UP000320839">
    <property type="component" value="Chromosome"/>
</dbReference>
<dbReference type="PANTHER" id="PTHR44591">
    <property type="entry name" value="STRESS RESPONSE REGULATOR PROTEIN 1"/>
    <property type="match status" value="1"/>
</dbReference>
<evidence type="ECO:0000259" key="3">
    <source>
        <dbReference type="PROSITE" id="PS50110"/>
    </source>
</evidence>
<dbReference type="InterPro" id="IPR011006">
    <property type="entry name" value="CheY-like_superfamily"/>
</dbReference>
<accession>A0A518FRH5</accession>